<dbReference type="PANTHER" id="PTHR33050:SF7">
    <property type="entry name" value="RIBONUCLEASE H"/>
    <property type="match status" value="1"/>
</dbReference>
<reference evidence="2" key="1">
    <citation type="submission" date="2022-07" db="EMBL/GenBank/DDBJ databases">
        <title>Genome Sequence of Physisporinus lineatus.</title>
        <authorList>
            <person name="Buettner E."/>
        </authorList>
    </citation>
    <scope>NUCLEOTIDE SEQUENCE</scope>
    <source>
        <strain evidence="2">VT162</strain>
    </source>
</reference>
<proteinExistence type="predicted"/>
<accession>A0AAD5UNI9</accession>
<feature type="region of interest" description="Disordered" evidence="1">
    <location>
        <begin position="106"/>
        <end position="125"/>
    </location>
</feature>
<dbReference type="AlphaFoldDB" id="A0AAD5UNI9"/>
<sequence>MTLPKKNPNTARSAHAKSHTENLHSHETPQTKSGADKAFAQPATQPRSRAPSAWEANPITSPDAHLPCSGTAPEPDPPEIARDSLWTRGAGRSVWTSRRPSVVLPPPTFMSARDMATPPTEPSTVISRRRTEALTPLIAEAWRSALAAANLASKYPSIPTGIARGFHVGIPPIPTTRTPPNSPSFQEHISQFDAILSHELSSGRYLGPFPRDTVEALIGPFQSSPLSIIAKPHKPNAYRLIQNFSHPHTNLPYPSINSAINSDDFPCTWGTFNTICVIIWNLPKNAQAAVRDVAEAYRTIPLYPSQWPGAVVRTGKEEFCIDTAAAFGVASNAGAYGHVADAGADIMRSRGLGPISKWVDDHVFLSSPPSRA</sequence>
<gene>
    <name evidence="2" type="ORF">NLI96_g13198</name>
</gene>
<evidence type="ECO:0000256" key="1">
    <source>
        <dbReference type="SAM" id="MobiDB-lite"/>
    </source>
</evidence>
<comment type="caution">
    <text evidence="2">The sequence shown here is derived from an EMBL/GenBank/DDBJ whole genome shotgun (WGS) entry which is preliminary data.</text>
</comment>
<name>A0AAD5UNI9_9APHY</name>
<feature type="region of interest" description="Disordered" evidence="1">
    <location>
        <begin position="1"/>
        <end position="83"/>
    </location>
</feature>
<evidence type="ECO:0000313" key="2">
    <source>
        <dbReference type="EMBL" id="KAJ3472926.1"/>
    </source>
</evidence>
<keyword evidence="3" id="KW-1185">Reference proteome</keyword>
<dbReference type="Proteomes" id="UP001212997">
    <property type="component" value="Unassembled WGS sequence"/>
</dbReference>
<dbReference type="PANTHER" id="PTHR33050">
    <property type="entry name" value="REVERSE TRANSCRIPTASE DOMAIN-CONTAINING PROTEIN"/>
    <property type="match status" value="1"/>
</dbReference>
<evidence type="ECO:0000313" key="3">
    <source>
        <dbReference type="Proteomes" id="UP001212997"/>
    </source>
</evidence>
<protein>
    <submittedName>
        <fullName evidence="2">Uncharacterized protein</fullName>
    </submittedName>
</protein>
<dbReference type="InterPro" id="IPR052055">
    <property type="entry name" value="Hepadnavirus_pol/RT"/>
</dbReference>
<feature type="compositionally biased region" description="Basic and acidic residues" evidence="1">
    <location>
        <begin position="18"/>
        <end position="29"/>
    </location>
</feature>
<organism evidence="2 3">
    <name type="scientific">Meripilus lineatus</name>
    <dbReference type="NCBI Taxonomy" id="2056292"/>
    <lineage>
        <taxon>Eukaryota</taxon>
        <taxon>Fungi</taxon>
        <taxon>Dikarya</taxon>
        <taxon>Basidiomycota</taxon>
        <taxon>Agaricomycotina</taxon>
        <taxon>Agaricomycetes</taxon>
        <taxon>Polyporales</taxon>
        <taxon>Meripilaceae</taxon>
        <taxon>Meripilus</taxon>
    </lineage>
</organism>
<dbReference type="EMBL" id="JANAWD010001667">
    <property type="protein sequence ID" value="KAJ3472926.1"/>
    <property type="molecule type" value="Genomic_DNA"/>
</dbReference>